<feature type="coiled-coil region" evidence="1">
    <location>
        <begin position="142"/>
        <end position="169"/>
    </location>
</feature>
<evidence type="ECO:0000313" key="3">
    <source>
        <dbReference type="EMBL" id="GAA4441949.1"/>
    </source>
</evidence>
<evidence type="ECO:0000256" key="2">
    <source>
        <dbReference type="SAM" id="SignalP"/>
    </source>
</evidence>
<dbReference type="Proteomes" id="UP001501508">
    <property type="component" value="Unassembled WGS sequence"/>
</dbReference>
<dbReference type="PANTHER" id="PTHR30438:SF2">
    <property type="entry name" value="MEMBRANE PROTEIN"/>
    <property type="match status" value="1"/>
</dbReference>
<organism evidence="3 4">
    <name type="scientific">Ravibacter arvi</name>
    <dbReference type="NCBI Taxonomy" id="2051041"/>
    <lineage>
        <taxon>Bacteria</taxon>
        <taxon>Pseudomonadati</taxon>
        <taxon>Bacteroidota</taxon>
        <taxon>Cytophagia</taxon>
        <taxon>Cytophagales</taxon>
        <taxon>Spirosomataceae</taxon>
        <taxon>Ravibacter</taxon>
    </lineage>
</organism>
<dbReference type="SUPFAM" id="SSF111369">
    <property type="entry name" value="HlyD-like secretion proteins"/>
    <property type="match status" value="1"/>
</dbReference>
<gene>
    <name evidence="3" type="ORF">GCM10023091_27910</name>
</gene>
<keyword evidence="4" id="KW-1185">Reference proteome</keyword>
<dbReference type="PANTHER" id="PTHR30438">
    <property type="entry name" value="36 KDA ANTIGEN-RELATED"/>
    <property type="match status" value="1"/>
</dbReference>
<keyword evidence="2" id="KW-0732">Signal</keyword>
<evidence type="ECO:0000313" key="4">
    <source>
        <dbReference type="Proteomes" id="UP001501508"/>
    </source>
</evidence>
<dbReference type="PROSITE" id="PS51257">
    <property type="entry name" value="PROKAR_LIPOPROTEIN"/>
    <property type="match status" value="1"/>
</dbReference>
<comment type="caution">
    <text evidence="3">The sequence shown here is derived from an EMBL/GenBank/DDBJ whole genome shotgun (WGS) entry which is preliminary data.</text>
</comment>
<name>A0ABP8M3P9_9BACT</name>
<feature type="signal peptide" evidence="2">
    <location>
        <begin position="1"/>
        <end position="21"/>
    </location>
</feature>
<evidence type="ECO:0000256" key="1">
    <source>
        <dbReference type="SAM" id="Coils"/>
    </source>
</evidence>
<dbReference type="Gene3D" id="1.10.287.470">
    <property type="entry name" value="Helix hairpin bin"/>
    <property type="match status" value="1"/>
</dbReference>
<feature type="chain" id="PRO_5045592169" evidence="2">
    <location>
        <begin position="22"/>
        <end position="319"/>
    </location>
</feature>
<reference evidence="4" key="1">
    <citation type="journal article" date="2019" name="Int. J. Syst. Evol. Microbiol.">
        <title>The Global Catalogue of Microorganisms (GCM) 10K type strain sequencing project: providing services to taxonomists for standard genome sequencing and annotation.</title>
        <authorList>
            <consortium name="The Broad Institute Genomics Platform"/>
            <consortium name="The Broad Institute Genome Sequencing Center for Infectious Disease"/>
            <person name="Wu L."/>
            <person name="Ma J."/>
        </authorList>
    </citation>
    <scope>NUCLEOTIDE SEQUENCE [LARGE SCALE GENOMIC DNA]</scope>
    <source>
        <strain evidence="4">JCM 31920</strain>
    </source>
</reference>
<dbReference type="EMBL" id="BAABEY010000026">
    <property type="protein sequence ID" value="GAA4441949.1"/>
    <property type="molecule type" value="Genomic_DNA"/>
</dbReference>
<sequence length="319" mass="34954">MKTQSFSPYLLSLALALAATACTTPAEKPVEGKVKRESLSFAPKVTGRILTILVQEGDLVKRGDTLAILDVPEVNAKLAQARGVVKAAQAQRTLSRNGATENQLKQLSAKQHGLQEQYTFAQKSLERAKAMFEDSMMTPQAYDEIYAKYQGAKAQLDAVNAELNEARKGVRSETQTATQGQADQALGVLQEAEIAYSERYIIATNDMEIETVSLREGELATAGYSLFSGYRPQSTYFRFTIPESRIGKFEKGAEITVHVPYNKSEVKGKILTIKQLNKYADVTAAYPDYQIEDALYELKIIPAEPAAAAKLLTNATATL</sequence>
<accession>A0ABP8M3P9</accession>
<keyword evidence="1" id="KW-0175">Coiled coil</keyword>
<proteinExistence type="predicted"/>
<protein>
    <submittedName>
        <fullName evidence="3">Biotin/lipoyl-binding protein</fullName>
    </submittedName>
</protein>
<dbReference type="RefSeq" id="WP_345030198.1">
    <property type="nucleotide sequence ID" value="NZ_BAABEY010000026.1"/>
</dbReference>
<dbReference type="Gene3D" id="2.40.50.100">
    <property type="match status" value="1"/>
</dbReference>